<comment type="caution">
    <text evidence="3">The sequence shown here is derived from an EMBL/GenBank/DDBJ whole genome shotgun (WGS) entry which is preliminary data.</text>
</comment>
<dbReference type="Proteomes" id="UP000823749">
    <property type="component" value="Chromosome 4"/>
</dbReference>
<dbReference type="PANTHER" id="PTHR34427:SF5">
    <property type="entry name" value="DUF4283 DOMAIN-CONTAINING PROTEIN"/>
    <property type="match status" value="1"/>
</dbReference>
<evidence type="ECO:0000256" key="2">
    <source>
        <dbReference type="SAM" id="SignalP"/>
    </source>
</evidence>
<gene>
    <name evidence="3" type="ORF">RHGRI_011729</name>
</gene>
<feature type="signal peptide" evidence="2">
    <location>
        <begin position="1"/>
        <end position="16"/>
    </location>
</feature>
<dbReference type="PANTHER" id="PTHR34427">
    <property type="entry name" value="DUF4283 DOMAIN PROTEIN"/>
    <property type="match status" value="1"/>
</dbReference>
<reference evidence="3" key="1">
    <citation type="submission" date="2020-08" db="EMBL/GenBank/DDBJ databases">
        <title>Plant Genome Project.</title>
        <authorList>
            <person name="Zhang R.-G."/>
        </authorList>
    </citation>
    <scope>NUCLEOTIDE SEQUENCE</scope>
    <source>
        <strain evidence="3">WSP0</strain>
        <tissue evidence="3">Leaf</tissue>
    </source>
</reference>
<feature type="compositionally biased region" description="Polar residues" evidence="1">
    <location>
        <begin position="286"/>
        <end position="300"/>
    </location>
</feature>
<feature type="compositionally biased region" description="Basic and acidic residues" evidence="1">
    <location>
        <begin position="269"/>
        <end position="284"/>
    </location>
</feature>
<proteinExistence type="predicted"/>
<keyword evidence="2" id="KW-0732">Signal</keyword>
<accession>A0AAV6KN03</accession>
<protein>
    <recommendedName>
        <fullName evidence="5">DUF4283 domain-containing protein</fullName>
    </recommendedName>
</protein>
<name>A0AAV6KN03_9ERIC</name>
<sequence length="456" mass="50761">MLRLLIVIPFISVIRGHKLHAKIASFPWKGNEDKLKLRSNQNINVKKPTQFVAVSSKAELSKEAPVIGVVSYAEIVGGRRNNNATLCRDNAADPNRDSGRSSNPLIEVNETDTEWLGLCAVGKRLHYHDNSFIQDLFTIHGIRDAQIRSWGGLNTLISFKSHESLEELLSLKNVWKQWFSDINKWNGMDFIPSRCVWLSCLGVPPNIWNNQVFTSIGNLWGEVIHIDELTANSLAFDKGRVFIVTERVVTTISVKKCHCMDSNELEENVRSKDGVEENEGRDLVKNIQSKENGYSDNKSMNARDESKIDGSPSGCELSPITELQDGINDCANSYVGERVVEGTNLNFKFQNSSSRAVESVVGDTCFDSISGVGESNLAWEDGEIAAKNITPLLGVDTAIHDLASDVREFDKEFWNLSEVGFLNQVDMEVVELNPAPVKSIDLLEDQSTEVVHLALI</sequence>
<evidence type="ECO:0000256" key="1">
    <source>
        <dbReference type="SAM" id="MobiDB-lite"/>
    </source>
</evidence>
<dbReference type="EMBL" id="JACTNZ010000004">
    <property type="protein sequence ID" value="KAG5553957.1"/>
    <property type="molecule type" value="Genomic_DNA"/>
</dbReference>
<organism evidence="3 4">
    <name type="scientific">Rhododendron griersonianum</name>
    <dbReference type="NCBI Taxonomy" id="479676"/>
    <lineage>
        <taxon>Eukaryota</taxon>
        <taxon>Viridiplantae</taxon>
        <taxon>Streptophyta</taxon>
        <taxon>Embryophyta</taxon>
        <taxon>Tracheophyta</taxon>
        <taxon>Spermatophyta</taxon>
        <taxon>Magnoliopsida</taxon>
        <taxon>eudicotyledons</taxon>
        <taxon>Gunneridae</taxon>
        <taxon>Pentapetalae</taxon>
        <taxon>asterids</taxon>
        <taxon>Ericales</taxon>
        <taxon>Ericaceae</taxon>
        <taxon>Ericoideae</taxon>
        <taxon>Rhodoreae</taxon>
        <taxon>Rhododendron</taxon>
    </lineage>
</organism>
<feature type="chain" id="PRO_5043854332" description="DUF4283 domain-containing protein" evidence="2">
    <location>
        <begin position="17"/>
        <end position="456"/>
    </location>
</feature>
<evidence type="ECO:0000313" key="3">
    <source>
        <dbReference type="EMBL" id="KAG5553957.1"/>
    </source>
</evidence>
<feature type="region of interest" description="Disordered" evidence="1">
    <location>
        <begin position="269"/>
        <end position="314"/>
    </location>
</feature>
<dbReference type="AlphaFoldDB" id="A0AAV6KN03"/>
<keyword evidence="4" id="KW-1185">Reference proteome</keyword>
<evidence type="ECO:0000313" key="4">
    <source>
        <dbReference type="Proteomes" id="UP000823749"/>
    </source>
</evidence>
<evidence type="ECO:0008006" key="5">
    <source>
        <dbReference type="Google" id="ProtNLM"/>
    </source>
</evidence>